<evidence type="ECO:0000313" key="1">
    <source>
        <dbReference type="EMBL" id="OAH15409.1"/>
    </source>
</evidence>
<proteinExistence type="predicted"/>
<comment type="caution">
    <text evidence="1">The sequence shown here is derived from an EMBL/GenBank/DDBJ whole genome shotgun (WGS) entry which is preliminary data.</text>
</comment>
<keyword evidence="2" id="KW-1185">Reference proteome</keyword>
<accession>A0A177HXU6</accession>
<reference evidence="1 2" key="1">
    <citation type="submission" date="2015-12" db="EMBL/GenBank/DDBJ databases">
        <title>Genome sequence of Streptomyces sp. G25.</title>
        <authorList>
            <person name="Poehlein A."/>
            <person name="Roettig A."/>
            <person name="Hiessl S."/>
            <person name="Hauschild P."/>
            <person name="Schauer J."/>
            <person name="Madkour M.H."/>
            <person name="Al-Ansari A.M."/>
            <person name="Almakishah N.H."/>
            <person name="Steinbuechel A."/>
            <person name="Daniel R."/>
        </authorList>
    </citation>
    <scope>NUCLEOTIDE SEQUENCE [LARGE SCALE GENOMIC DNA]</scope>
    <source>
        <strain evidence="2">G25(2015)</strain>
    </source>
</reference>
<organism evidence="1 2">
    <name type="scientific">Streptomyces jeddahensis</name>
    <dbReference type="NCBI Taxonomy" id="1716141"/>
    <lineage>
        <taxon>Bacteria</taxon>
        <taxon>Bacillati</taxon>
        <taxon>Actinomycetota</taxon>
        <taxon>Actinomycetes</taxon>
        <taxon>Kitasatosporales</taxon>
        <taxon>Streptomycetaceae</taxon>
        <taxon>Streptomyces</taxon>
    </lineage>
</organism>
<evidence type="ECO:0000313" key="2">
    <source>
        <dbReference type="Proteomes" id="UP000077381"/>
    </source>
</evidence>
<dbReference type="AlphaFoldDB" id="A0A177HXU6"/>
<gene>
    <name evidence="1" type="ORF">STSP_11800</name>
</gene>
<protein>
    <submittedName>
        <fullName evidence="1">Uncharacterized protein</fullName>
    </submittedName>
</protein>
<sequence>MGGGAEFRRGLLVDAAEFEMENAGQAEFVVVTVVEGDLAGDGGARRPDLALTAARRTTPRKQAAQPAASSCSGLVAPVSPVKLVMISKQCPMSLASKGDCITILTGDA</sequence>
<dbReference type="Proteomes" id="UP000077381">
    <property type="component" value="Unassembled WGS sequence"/>
</dbReference>
<dbReference type="STRING" id="1716141.STSP_11800"/>
<dbReference type="PATRIC" id="fig|1716141.3.peg.1247"/>
<dbReference type="RefSeq" id="WP_067272941.1">
    <property type="nucleotide sequence ID" value="NZ_LOHS01000043.1"/>
</dbReference>
<name>A0A177HXU6_9ACTN</name>
<dbReference type="EMBL" id="LOHS01000043">
    <property type="protein sequence ID" value="OAH15409.1"/>
    <property type="molecule type" value="Genomic_DNA"/>
</dbReference>